<protein>
    <recommendedName>
        <fullName evidence="2">Calcineurin-like phosphoesterase domain-containing protein</fullName>
    </recommendedName>
</protein>
<evidence type="ECO:0000313" key="4">
    <source>
        <dbReference type="Proteomes" id="UP001515480"/>
    </source>
</evidence>
<dbReference type="PANTHER" id="PTHR36492">
    <property type="match status" value="1"/>
</dbReference>
<gene>
    <name evidence="3" type="ORF">AB1Y20_021736</name>
</gene>
<accession>A0AB34JKB3</accession>
<sequence length="520" mass="57022">MVDLRALLEQLDMLSFEDLLPPHEMQQWANLTRLELLDTLKRSGLPLAQRQKLANALFKARRAEQQRLPDPPDPLVASLTPDRSAAAQERHEILYGRMGACAPNAPIPRVPPPPPPPPPPPAEPAEAAAAPPAVGRVFCVSDLHTDHLANMEWCGALLAAARRGEHKADALLVAGDVSSRHEILRQTLRTLREAFGHVFYTPGNHDLWVRGAVASANIRTKPIDSLRRLSEITRLCDSLGVHTGPAYAAGAIVAPLYAWYHSSFDTEPEIVGWEGIPSSASILNDFVLCDWPEPLSTSDDSIAIHFDSLNDSEAIKALQEKHPSAPLITFSHFVPLLELNPEKRFLFFPPLAKAIGSNYLGARIKALKPAVHIFGHTHFGWDSTVGGVRYVQAPLSYPQERSGRLGTVATGEFPHGSPPTPLLIYDATNRSFPPRYDAGWSNYYARYPRRADLCHLLAPYVASQYKQVQGVGQVGWLKDGDNPDGSATGHPVPAWALGPASATEFEERQRLAGKNLAKNR</sequence>
<dbReference type="InterPro" id="IPR052963">
    <property type="entry name" value="Pantetheine_PDE"/>
</dbReference>
<comment type="caution">
    <text evidence="3">The sequence shown here is derived from an EMBL/GenBank/DDBJ whole genome shotgun (WGS) entry which is preliminary data.</text>
</comment>
<dbReference type="SUPFAM" id="SSF56300">
    <property type="entry name" value="Metallo-dependent phosphatases"/>
    <property type="match status" value="1"/>
</dbReference>
<name>A0AB34JKB3_PRYPA</name>
<evidence type="ECO:0000256" key="1">
    <source>
        <dbReference type="SAM" id="MobiDB-lite"/>
    </source>
</evidence>
<keyword evidence="4" id="KW-1185">Reference proteome</keyword>
<dbReference type="AlphaFoldDB" id="A0AB34JKB3"/>
<dbReference type="InterPro" id="IPR029052">
    <property type="entry name" value="Metallo-depent_PP-like"/>
</dbReference>
<dbReference type="Pfam" id="PF00149">
    <property type="entry name" value="Metallophos"/>
    <property type="match status" value="1"/>
</dbReference>
<dbReference type="GO" id="GO:0016787">
    <property type="term" value="F:hydrolase activity"/>
    <property type="evidence" value="ECO:0007669"/>
    <property type="project" value="InterPro"/>
</dbReference>
<dbReference type="Gene3D" id="3.60.21.10">
    <property type="match status" value="1"/>
</dbReference>
<dbReference type="SUPFAM" id="SSF101447">
    <property type="entry name" value="Formin homology 2 domain (FH2 domain)"/>
    <property type="match status" value="1"/>
</dbReference>
<evidence type="ECO:0000313" key="3">
    <source>
        <dbReference type="EMBL" id="KAL1522093.1"/>
    </source>
</evidence>
<reference evidence="3 4" key="1">
    <citation type="journal article" date="2024" name="Science">
        <title>Giant polyketide synthase enzymes in the biosynthesis of giant marine polyether toxins.</title>
        <authorList>
            <person name="Fallon T.R."/>
            <person name="Shende V.V."/>
            <person name="Wierzbicki I.H."/>
            <person name="Pendleton A.L."/>
            <person name="Watervoot N.F."/>
            <person name="Auber R.P."/>
            <person name="Gonzalez D.J."/>
            <person name="Wisecaver J.H."/>
            <person name="Moore B.S."/>
        </authorList>
    </citation>
    <scope>NUCLEOTIDE SEQUENCE [LARGE SCALE GENOMIC DNA]</scope>
    <source>
        <strain evidence="3 4">12B1</strain>
    </source>
</reference>
<feature type="compositionally biased region" description="Pro residues" evidence="1">
    <location>
        <begin position="105"/>
        <end position="123"/>
    </location>
</feature>
<feature type="domain" description="Calcineurin-like phosphoesterase" evidence="2">
    <location>
        <begin position="136"/>
        <end position="378"/>
    </location>
</feature>
<organism evidence="3 4">
    <name type="scientific">Prymnesium parvum</name>
    <name type="common">Toxic golden alga</name>
    <dbReference type="NCBI Taxonomy" id="97485"/>
    <lineage>
        <taxon>Eukaryota</taxon>
        <taxon>Haptista</taxon>
        <taxon>Haptophyta</taxon>
        <taxon>Prymnesiophyceae</taxon>
        <taxon>Prymnesiales</taxon>
        <taxon>Prymnesiaceae</taxon>
        <taxon>Prymnesium</taxon>
    </lineage>
</organism>
<dbReference type="PANTHER" id="PTHR36492:SF2">
    <property type="entry name" value="[ACYL-CARRIER-PROTEIN] PHOSPHODIESTERASE PPTH"/>
    <property type="match status" value="1"/>
</dbReference>
<dbReference type="EMBL" id="JBGBPQ010000007">
    <property type="protein sequence ID" value="KAL1522093.1"/>
    <property type="molecule type" value="Genomic_DNA"/>
</dbReference>
<evidence type="ECO:0000259" key="2">
    <source>
        <dbReference type="Pfam" id="PF00149"/>
    </source>
</evidence>
<feature type="region of interest" description="Disordered" evidence="1">
    <location>
        <begin position="477"/>
        <end position="496"/>
    </location>
</feature>
<dbReference type="Proteomes" id="UP001515480">
    <property type="component" value="Unassembled WGS sequence"/>
</dbReference>
<dbReference type="InterPro" id="IPR004843">
    <property type="entry name" value="Calcineurin-like_PHP"/>
</dbReference>
<feature type="region of interest" description="Disordered" evidence="1">
    <location>
        <begin position="104"/>
        <end position="129"/>
    </location>
</feature>
<proteinExistence type="predicted"/>